<feature type="compositionally biased region" description="Basic and acidic residues" evidence="1">
    <location>
        <begin position="104"/>
        <end position="116"/>
    </location>
</feature>
<keyword evidence="2" id="KW-0687">Ribonucleoprotein</keyword>
<feature type="compositionally biased region" description="Basic residues" evidence="1">
    <location>
        <begin position="117"/>
        <end position="132"/>
    </location>
</feature>
<feature type="compositionally biased region" description="Basic residues" evidence="1">
    <location>
        <begin position="16"/>
        <end position="26"/>
    </location>
</feature>
<protein>
    <submittedName>
        <fullName evidence="2">SSU ribosomal protein S8p (S15Ae)</fullName>
    </submittedName>
</protein>
<dbReference type="AlphaFoldDB" id="A0A6J4RVG9"/>
<evidence type="ECO:0000256" key="1">
    <source>
        <dbReference type="SAM" id="MobiDB-lite"/>
    </source>
</evidence>
<name>A0A6J4RVG9_9ACTN</name>
<gene>
    <name evidence="2" type="ORF">AVDCRST_MAG17-239</name>
</gene>
<sequence>ELHRSDRGPADPHPQRPPRRARRRRAAGLEVQGRGRAHPRRTGLHRGLPHRGGARRPDPAHRPQVHRRPTLGDLEPAARVATGPADLRRGARGAARARRHGNRHRLDLPGRHDRPRGSPRGHRWRGRGLHRL</sequence>
<evidence type="ECO:0000313" key="2">
    <source>
        <dbReference type="EMBL" id="CAA9482154.1"/>
    </source>
</evidence>
<feature type="non-terminal residue" evidence="2">
    <location>
        <position position="1"/>
    </location>
</feature>
<dbReference type="GO" id="GO:0005840">
    <property type="term" value="C:ribosome"/>
    <property type="evidence" value="ECO:0007669"/>
    <property type="project" value="UniProtKB-KW"/>
</dbReference>
<proteinExistence type="predicted"/>
<accession>A0A6J4RVG9</accession>
<keyword evidence="2" id="KW-0689">Ribosomal protein</keyword>
<feature type="non-terminal residue" evidence="2">
    <location>
        <position position="132"/>
    </location>
</feature>
<feature type="compositionally biased region" description="Basic residues" evidence="1">
    <location>
        <begin position="35"/>
        <end position="54"/>
    </location>
</feature>
<dbReference type="EMBL" id="CADCVV010000014">
    <property type="protein sequence ID" value="CAA9482154.1"/>
    <property type="molecule type" value="Genomic_DNA"/>
</dbReference>
<organism evidence="2">
    <name type="scientific">uncultured Solirubrobacterales bacterium</name>
    <dbReference type="NCBI Taxonomy" id="768556"/>
    <lineage>
        <taxon>Bacteria</taxon>
        <taxon>Bacillati</taxon>
        <taxon>Actinomycetota</taxon>
        <taxon>Thermoleophilia</taxon>
        <taxon>Solirubrobacterales</taxon>
        <taxon>environmental samples</taxon>
    </lineage>
</organism>
<reference evidence="2" key="1">
    <citation type="submission" date="2020-02" db="EMBL/GenBank/DDBJ databases">
        <authorList>
            <person name="Meier V. D."/>
        </authorList>
    </citation>
    <scope>NUCLEOTIDE SEQUENCE</scope>
    <source>
        <strain evidence="2">AVDCRST_MAG17</strain>
    </source>
</reference>
<feature type="region of interest" description="Disordered" evidence="1">
    <location>
        <begin position="1"/>
        <end position="132"/>
    </location>
</feature>
<feature type="compositionally biased region" description="Basic and acidic residues" evidence="1">
    <location>
        <begin position="1"/>
        <end position="14"/>
    </location>
</feature>